<organism evidence="4 5">
    <name type="scientific">Nyssa sinensis</name>
    <dbReference type="NCBI Taxonomy" id="561372"/>
    <lineage>
        <taxon>Eukaryota</taxon>
        <taxon>Viridiplantae</taxon>
        <taxon>Streptophyta</taxon>
        <taxon>Embryophyta</taxon>
        <taxon>Tracheophyta</taxon>
        <taxon>Spermatophyta</taxon>
        <taxon>Magnoliopsida</taxon>
        <taxon>eudicotyledons</taxon>
        <taxon>Gunneridae</taxon>
        <taxon>Pentapetalae</taxon>
        <taxon>asterids</taxon>
        <taxon>Cornales</taxon>
        <taxon>Nyssaceae</taxon>
        <taxon>Nyssa</taxon>
    </lineage>
</organism>
<feature type="region of interest" description="Disordered" evidence="1">
    <location>
        <begin position="149"/>
        <end position="182"/>
    </location>
</feature>
<evidence type="ECO:0000256" key="1">
    <source>
        <dbReference type="SAM" id="MobiDB-lite"/>
    </source>
</evidence>
<reference evidence="4 5" key="1">
    <citation type="submission" date="2019-09" db="EMBL/GenBank/DDBJ databases">
        <title>A chromosome-level genome assembly of the Chinese tupelo Nyssa sinensis.</title>
        <authorList>
            <person name="Yang X."/>
            <person name="Kang M."/>
            <person name="Yang Y."/>
            <person name="Xiong H."/>
            <person name="Wang M."/>
            <person name="Zhang Z."/>
            <person name="Wang Z."/>
            <person name="Wu H."/>
            <person name="Ma T."/>
            <person name="Liu J."/>
            <person name="Xi Z."/>
        </authorList>
    </citation>
    <scope>NUCLEOTIDE SEQUENCE [LARGE SCALE GENOMIC DNA]</scope>
    <source>
        <strain evidence="4">J267</strain>
        <tissue evidence="4">Leaf</tissue>
    </source>
</reference>
<dbReference type="OrthoDB" id="786778at2759"/>
<dbReference type="InterPro" id="IPR053353">
    <property type="entry name" value="Plant_LTP_GPI-anchored"/>
</dbReference>
<keyword evidence="5" id="KW-1185">Reference proteome</keyword>
<feature type="signal peptide" evidence="2">
    <location>
        <begin position="1"/>
        <end position="27"/>
    </location>
</feature>
<dbReference type="Proteomes" id="UP000325577">
    <property type="component" value="Linkage Group LG0"/>
</dbReference>
<protein>
    <recommendedName>
        <fullName evidence="3">Bifunctional inhibitor/plant lipid transfer protein/seed storage helical domain-containing protein</fullName>
    </recommendedName>
</protein>
<accession>A0A5J5C3G8</accession>
<dbReference type="Gene3D" id="1.10.110.10">
    <property type="entry name" value="Plant lipid-transfer and hydrophobic proteins"/>
    <property type="match status" value="1"/>
</dbReference>
<dbReference type="PANTHER" id="PTHR35747:SF2">
    <property type="entry name" value="NON-SPECIFIC LIPID TRANSFER PROTEIN GPI-ANCHORED 25"/>
    <property type="match status" value="1"/>
</dbReference>
<evidence type="ECO:0000313" key="4">
    <source>
        <dbReference type="EMBL" id="KAA8548660.1"/>
    </source>
</evidence>
<feature type="chain" id="PRO_5023903200" description="Bifunctional inhibitor/plant lipid transfer protein/seed storage helical domain-containing protein" evidence="2">
    <location>
        <begin position="28"/>
        <end position="211"/>
    </location>
</feature>
<evidence type="ECO:0000313" key="5">
    <source>
        <dbReference type="Proteomes" id="UP000325577"/>
    </source>
</evidence>
<dbReference type="EMBL" id="CM018031">
    <property type="protein sequence ID" value="KAA8548660.1"/>
    <property type="molecule type" value="Genomic_DNA"/>
</dbReference>
<feature type="domain" description="Bifunctional inhibitor/plant lipid transfer protein/seed storage helical" evidence="3">
    <location>
        <begin position="23"/>
        <end position="114"/>
    </location>
</feature>
<sequence length="211" mass="21755">MVASSLIHSFPVINALLHASMLALASSAPPPPPYGAGACSNEVVAFSPCLPYISSPPNNISSSPSIQCCDVFSSAFETGDADCLCYLVRRPLLLGFPLNSTVLLSLSSLCPLRNAGSSVNGSLESICSGSTTLPPLLSTIGFNNSPPPLRSSLPESAKNSSKGGYPPDNSPTIPSSPPIPASSSAAGQINTFGGWFPLGMMIYLVSIFTYL</sequence>
<evidence type="ECO:0000259" key="3">
    <source>
        <dbReference type="Pfam" id="PF14368"/>
    </source>
</evidence>
<dbReference type="PANTHER" id="PTHR35747">
    <property type="entry name" value="BIFUNCTIONAL INHIBITOR/LIPID-TRANSFER PROTEIN/SEED STORAGE 2S ALBUMIN SUPERFAMILY PROTEIN"/>
    <property type="match status" value="1"/>
</dbReference>
<dbReference type="Pfam" id="PF14368">
    <property type="entry name" value="LTP_2"/>
    <property type="match status" value="1"/>
</dbReference>
<keyword evidence="2" id="KW-0732">Signal</keyword>
<evidence type="ECO:0000256" key="2">
    <source>
        <dbReference type="SAM" id="SignalP"/>
    </source>
</evidence>
<dbReference type="AlphaFoldDB" id="A0A5J5C3G8"/>
<dbReference type="InterPro" id="IPR036312">
    <property type="entry name" value="Bifun_inhib/LTP/seed_sf"/>
</dbReference>
<dbReference type="InterPro" id="IPR016140">
    <property type="entry name" value="Bifunc_inhib/LTP/seed_store"/>
</dbReference>
<proteinExistence type="predicted"/>
<dbReference type="SUPFAM" id="SSF47699">
    <property type="entry name" value="Bifunctional inhibitor/lipid-transfer protein/seed storage 2S albumin"/>
    <property type="match status" value="1"/>
</dbReference>
<name>A0A5J5C3G8_9ASTE</name>
<gene>
    <name evidence="4" type="ORF">F0562_000344</name>
</gene>